<keyword evidence="1" id="KW-0812">Transmembrane</keyword>
<dbReference type="STRING" id="1230455.C462_05318"/>
<proteinExistence type="predicted"/>
<evidence type="ECO:0000313" key="2">
    <source>
        <dbReference type="EMBL" id="EMA71715.1"/>
    </source>
</evidence>
<name>M0PS97_9EURY</name>
<gene>
    <name evidence="2" type="ORF">C462_05318</name>
</gene>
<evidence type="ECO:0000313" key="3">
    <source>
        <dbReference type="Proteomes" id="UP000011528"/>
    </source>
</evidence>
<dbReference type="Proteomes" id="UP000011528">
    <property type="component" value="Unassembled WGS sequence"/>
</dbReference>
<feature type="transmembrane region" description="Helical" evidence="1">
    <location>
        <begin position="35"/>
        <end position="61"/>
    </location>
</feature>
<dbReference type="EMBL" id="AOJJ01000044">
    <property type="protein sequence ID" value="EMA71715.1"/>
    <property type="molecule type" value="Genomic_DNA"/>
</dbReference>
<dbReference type="PATRIC" id="fig|1230455.3.peg.1001"/>
<sequence length="150" mass="14791">MFAVVGVGLGLSGYISINAVKQFFMNAETGEVGPLAQTFVALVALQTTFVVFLLGSIVSTVTGSRIAAEASSTKEAMIANGAASFVGFYVMVGLALVIMFTAVGSGDASGGGGGGGGNVDLGRFVSPILQVGIPTGLVGVAAGGILQKLD</sequence>
<organism evidence="2 3">
    <name type="scientific">Halorubrum distributum JCM 13916</name>
    <dbReference type="NCBI Taxonomy" id="1230455"/>
    <lineage>
        <taxon>Archaea</taxon>
        <taxon>Methanobacteriati</taxon>
        <taxon>Methanobacteriota</taxon>
        <taxon>Stenosarchaea group</taxon>
        <taxon>Halobacteria</taxon>
        <taxon>Halobacteriales</taxon>
        <taxon>Haloferacaceae</taxon>
        <taxon>Halorubrum</taxon>
        <taxon>Halorubrum distributum group</taxon>
    </lineage>
</organism>
<keyword evidence="1" id="KW-0472">Membrane</keyword>
<accession>M0PS97</accession>
<protein>
    <submittedName>
        <fullName evidence="2">Uncharacterized protein</fullName>
    </submittedName>
</protein>
<keyword evidence="1" id="KW-1133">Transmembrane helix</keyword>
<feature type="transmembrane region" description="Helical" evidence="1">
    <location>
        <begin position="82"/>
        <end position="104"/>
    </location>
</feature>
<dbReference type="AlphaFoldDB" id="M0PS97"/>
<feature type="transmembrane region" description="Helical" evidence="1">
    <location>
        <begin position="124"/>
        <end position="146"/>
    </location>
</feature>
<reference evidence="2 3" key="1">
    <citation type="journal article" date="2014" name="PLoS Genet.">
        <title>Phylogenetically driven sequencing of extremely halophilic archaea reveals strategies for static and dynamic osmo-response.</title>
        <authorList>
            <person name="Becker E.A."/>
            <person name="Seitzer P.M."/>
            <person name="Tritt A."/>
            <person name="Larsen D."/>
            <person name="Krusor M."/>
            <person name="Yao A.I."/>
            <person name="Wu D."/>
            <person name="Madern D."/>
            <person name="Eisen J.A."/>
            <person name="Darling A.E."/>
            <person name="Facciotti M.T."/>
        </authorList>
    </citation>
    <scope>NUCLEOTIDE SEQUENCE [LARGE SCALE GENOMIC DNA]</scope>
    <source>
        <strain evidence="2 3">JCM 13916</strain>
    </source>
</reference>
<evidence type="ECO:0000256" key="1">
    <source>
        <dbReference type="SAM" id="Phobius"/>
    </source>
</evidence>
<comment type="caution">
    <text evidence="2">The sequence shown here is derived from an EMBL/GenBank/DDBJ whole genome shotgun (WGS) entry which is preliminary data.</text>
</comment>